<comment type="caution">
    <text evidence="8">The sequence shown here is derived from an EMBL/GenBank/DDBJ whole genome shotgun (WGS) entry which is preliminary data.</text>
</comment>
<evidence type="ECO:0000259" key="7">
    <source>
        <dbReference type="Pfam" id="PF13480"/>
    </source>
</evidence>
<evidence type="ECO:0000256" key="1">
    <source>
        <dbReference type="ARBA" id="ARBA00009943"/>
    </source>
</evidence>
<keyword evidence="3" id="KW-0133">Cell shape</keyword>
<keyword evidence="2" id="KW-0808">Transferase</keyword>
<dbReference type="InterPro" id="IPR050644">
    <property type="entry name" value="PG_Glycine_Bridge_Synth"/>
</dbReference>
<keyword evidence="6" id="KW-0961">Cell wall biogenesis/degradation</keyword>
<dbReference type="GO" id="GO:0009252">
    <property type="term" value="P:peptidoglycan biosynthetic process"/>
    <property type="evidence" value="ECO:0007669"/>
    <property type="project" value="UniProtKB-KW"/>
</dbReference>
<dbReference type="InterPro" id="IPR016181">
    <property type="entry name" value="Acyl_CoA_acyltransferase"/>
</dbReference>
<dbReference type="Pfam" id="PF02388">
    <property type="entry name" value="FemAB"/>
    <property type="match status" value="1"/>
</dbReference>
<evidence type="ECO:0000256" key="4">
    <source>
        <dbReference type="ARBA" id="ARBA00022984"/>
    </source>
</evidence>
<dbReference type="GO" id="GO:0016755">
    <property type="term" value="F:aminoacyltransferase activity"/>
    <property type="evidence" value="ECO:0007669"/>
    <property type="project" value="InterPro"/>
</dbReference>
<organism evidence="8 9">
    <name type="scientific">Candidatus Wildermuthbacteria bacterium GWA2_46_15</name>
    <dbReference type="NCBI Taxonomy" id="1802443"/>
    <lineage>
        <taxon>Bacteria</taxon>
        <taxon>Candidatus Wildermuthiibacteriota</taxon>
    </lineage>
</organism>
<dbReference type="GO" id="GO:0071555">
    <property type="term" value="P:cell wall organization"/>
    <property type="evidence" value="ECO:0007669"/>
    <property type="project" value="UniProtKB-KW"/>
</dbReference>
<dbReference type="Proteomes" id="UP000179245">
    <property type="component" value="Unassembled WGS sequence"/>
</dbReference>
<reference evidence="8 9" key="1">
    <citation type="journal article" date="2016" name="Nat. Commun.">
        <title>Thousands of microbial genomes shed light on interconnected biogeochemical processes in an aquifer system.</title>
        <authorList>
            <person name="Anantharaman K."/>
            <person name="Brown C.T."/>
            <person name="Hug L.A."/>
            <person name="Sharon I."/>
            <person name="Castelle C.J."/>
            <person name="Probst A.J."/>
            <person name="Thomas B.C."/>
            <person name="Singh A."/>
            <person name="Wilkins M.J."/>
            <person name="Karaoz U."/>
            <person name="Brodie E.L."/>
            <person name="Williams K.H."/>
            <person name="Hubbard S.S."/>
            <person name="Banfield J.F."/>
        </authorList>
    </citation>
    <scope>NUCLEOTIDE SEQUENCE [LARGE SCALE GENOMIC DNA]</scope>
</reference>
<evidence type="ECO:0000256" key="3">
    <source>
        <dbReference type="ARBA" id="ARBA00022960"/>
    </source>
</evidence>
<accession>A0A1G2QMS3</accession>
<dbReference type="STRING" id="1802443.A2117_00215"/>
<keyword evidence="4" id="KW-0573">Peptidoglycan synthesis</keyword>
<evidence type="ECO:0000313" key="8">
    <source>
        <dbReference type="EMBL" id="OHA61974.1"/>
    </source>
</evidence>
<dbReference type="GO" id="GO:0008360">
    <property type="term" value="P:regulation of cell shape"/>
    <property type="evidence" value="ECO:0007669"/>
    <property type="project" value="UniProtKB-KW"/>
</dbReference>
<name>A0A1G2QMS3_9BACT</name>
<dbReference type="PANTHER" id="PTHR36174">
    <property type="entry name" value="LIPID II:GLYCINE GLYCYLTRANSFERASE"/>
    <property type="match status" value="1"/>
</dbReference>
<dbReference type="PANTHER" id="PTHR36174:SF1">
    <property type="entry name" value="LIPID II:GLYCINE GLYCYLTRANSFERASE"/>
    <property type="match status" value="1"/>
</dbReference>
<dbReference type="EMBL" id="MHTO01000025">
    <property type="protein sequence ID" value="OHA61974.1"/>
    <property type="molecule type" value="Genomic_DNA"/>
</dbReference>
<proteinExistence type="inferred from homology"/>
<dbReference type="AlphaFoldDB" id="A0A1G2QMS3"/>
<evidence type="ECO:0000256" key="6">
    <source>
        <dbReference type="ARBA" id="ARBA00023316"/>
    </source>
</evidence>
<feature type="domain" description="BioF2-like acetyltransferase" evidence="7">
    <location>
        <begin position="159"/>
        <end position="289"/>
    </location>
</feature>
<dbReference type="SUPFAM" id="SSF55729">
    <property type="entry name" value="Acyl-CoA N-acyltransferases (Nat)"/>
    <property type="match status" value="2"/>
</dbReference>
<comment type="similarity">
    <text evidence="1">Belongs to the FemABX family.</text>
</comment>
<gene>
    <name evidence="8" type="ORF">A2117_00215</name>
</gene>
<evidence type="ECO:0000256" key="2">
    <source>
        <dbReference type="ARBA" id="ARBA00022679"/>
    </source>
</evidence>
<evidence type="ECO:0000256" key="5">
    <source>
        <dbReference type="ARBA" id="ARBA00023315"/>
    </source>
</evidence>
<dbReference type="Pfam" id="PF13480">
    <property type="entry name" value="Acetyltransf_6"/>
    <property type="match status" value="1"/>
</dbReference>
<keyword evidence="5" id="KW-0012">Acyltransferase</keyword>
<dbReference type="Gene3D" id="3.40.630.30">
    <property type="match status" value="1"/>
</dbReference>
<dbReference type="InterPro" id="IPR038740">
    <property type="entry name" value="BioF2-like_GNAT_dom"/>
</dbReference>
<sequence>MEIREITDKNVWESFLAGAAEKTFLQSWNWGEFSQNMGEKIWRLGIFDETELIAVALVEKKVTKRGTFLLIPHGPVTINSNPPTGGPNYKSQILDTLTKRLKDIAVEEKTSFIRINPIWERNPENDGFFKDFRLAPLQMHPESSWKLDITLPEENLLAEMRKTTRYLIKRAQKNQDIRIDQSRNLVDVEKFSRFHDQVSQRQRFVPFSLEYLQKEFRAFAPDDGVRLFFGYHNNEVVAGSFVIFWSGIGFYHHAISLPRYAKFSIPYLLQWEAIKEAKRRDCHLYDFWGFVDPQKQPRHPWAGPTLFKMGFGGQADEYVKTRDLVLSPKYWFTYLLEKLRKVKRRL</sequence>
<evidence type="ECO:0000313" key="9">
    <source>
        <dbReference type="Proteomes" id="UP000179245"/>
    </source>
</evidence>
<dbReference type="PROSITE" id="PS51191">
    <property type="entry name" value="FEMABX"/>
    <property type="match status" value="1"/>
</dbReference>
<protein>
    <recommendedName>
        <fullName evidence="7">BioF2-like acetyltransferase domain-containing protein</fullName>
    </recommendedName>
</protein>
<dbReference type="InterPro" id="IPR003447">
    <property type="entry name" value="FEMABX"/>
</dbReference>